<feature type="domain" description="FKRP stem" evidence="3">
    <location>
        <begin position="213"/>
        <end position="364"/>
    </location>
</feature>
<name>A0A2B4RU49_STYPI</name>
<evidence type="ECO:0000313" key="5">
    <source>
        <dbReference type="Proteomes" id="UP000225706"/>
    </source>
</evidence>
<dbReference type="InterPro" id="IPR052613">
    <property type="entry name" value="LicD_transferase"/>
</dbReference>
<reference evidence="5" key="1">
    <citation type="journal article" date="2017" name="bioRxiv">
        <title>Comparative analysis of the genomes of Stylophora pistillata and Acropora digitifera provides evidence for extensive differences between species of corals.</title>
        <authorList>
            <person name="Voolstra C.R."/>
            <person name="Li Y."/>
            <person name="Liew Y.J."/>
            <person name="Baumgarten S."/>
            <person name="Zoccola D."/>
            <person name="Flot J.-F."/>
            <person name="Tambutte S."/>
            <person name="Allemand D."/>
            <person name="Aranda M."/>
        </authorList>
    </citation>
    <scope>NUCLEOTIDE SEQUENCE [LARGE SCALE GENOMIC DNA]</scope>
</reference>
<keyword evidence="1" id="KW-0175">Coiled coil</keyword>
<comment type="caution">
    <text evidence="4">The sequence shown here is derived from an EMBL/GenBank/DDBJ whole genome shotgun (WGS) entry which is preliminary data.</text>
</comment>
<keyword evidence="5" id="KW-1185">Reference proteome</keyword>
<dbReference type="GO" id="GO:0009100">
    <property type="term" value="P:glycoprotein metabolic process"/>
    <property type="evidence" value="ECO:0007669"/>
    <property type="project" value="UniProtKB-ARBA"/>
</dbReference>
<sequence length="659" mass="74774">MSRLKLRWALTRVALVMLILLAVQFFSQLGLLTAHHPNCEHMQVFKERLSVQANPGIEQVIAVKKEDPIFEKHETKQDIEKDIKNEQSNMEKEKLISELKRIAVELSETHRGLANSAAHYHRVGKSLQSLNSVIQSMGGQAVDDNEPSLRRKKADAPKKEVCPETFLGRNLAYGYPYFRKGFGRVNCTEFVPMNKLVTILVTLPEELPPKDKYKVLESIAKLYPAVHVVYASQGELSKDIMTKLKLNMKHHVSANLNHGETWSELLNEVNTPYVLFAPEITHFTDDINLERLIRVLSDNKEAIIAGGSHRNLQGEWDIGCLQVTFRNWTAYFRGGYYHSFTECVVCDVLSGPFVAKTKQLKQVAFDDKLPFGVFQDLFWRLKMSHPGEIVVSCPDIMFNIYNREITDDKYAALAKKWEVKKWVESNGRVRWYGCRRGHSYTSSSSCSFRRGFGVPPCDLENLADAIKFVMKACEEAGLFCELQEGTLLGAVKFNKVLPWERDADITFLTANYSAFKKLRPKFQAAGYSLSDDDGSLWCCADGRQAGGKFRIGTTRWTLELYGQHLMESETLVANGLRPTKVQFSGQWVTVMRNPGLFARNRYGPGIYRHQEHWMDIGHGTGWAFYNPGAFTTCAQPGHSGCLDKFSADGNLQFSDYPFA</sequence>
<dbReference type="SUPFAM" id="SSF53448">
    <property type="entry name" value="Nucleotide-diphospho-sugar transferases"/>
    <property type="match status" value="1"/>
</dbReference>
<dbReference type="PANTHER" id="PTHR13627:SF34">
    <property type="entry name" value="RIBITOL-5-PHOSPHATE TRANSFERASE"/>
    <property type="match status" value="1"/>
</dbReference>
<dbReference type="AlphaFoldDB" id="A0A2B4RU49"/>
<evidence type="ECO:0000259" key="3">
    <source>
        <dbReference type="Pfam" id="PF22921"/>
    </source>
</evidence>
<gene>
    <name evidence="4" type="primary">Fkrp</name>
    <name evidence="4" type="ORF">AWC38_SpisGene14401</name>
</gene>
<dbReference type="InterPro" id="IPR029044">
    <property type="entry name" value="Nucleotide-diphossugar_trans"/>
</dbReference>
<dbReference type="OrthoDB" id="5978275at2759"/>
<accession>A0A2B4RU49</accession>
<evidence type="ECO:0000313" key="4">
    <source>
        <dbReference type="EMBL" id="PFX21131.1"/>
    </source>
</evidence>
<dbReference type="InterPro" id="IPR055105">
    <property type="entry name" value="FKRP_N"/>
</dbReference>
<proteinExistence type="predicted"/>
<dbReference type="PANTHER" id="PTHR13627">
    <property type="entry name" value="FUKUTIN RELATED PROTEIN"/>
    <property type="match status" value="1"/>
</dbReference>
<dbReference type="InterPro" id="IPR007074">
    <property type="entry name" value="LicD/FKTN/FKRP_NTP_transf"/>
</dbReference>
<dbReference type="Pfam" id="PF22921">
    <property type="entry name" value="FKRP_N"/>
    <property type="match status" value="1"/>
</dbReference>
<feature type="coiled-coil region" evidence="1">
    <location>
        <begin position="76"/>
        <end position="105"/>
    </location>
</feature>
<feature type="domain" description="LicD/FKTN/FKRP nucleotidyltransferase" evidence="2">
    <location>
        <begin position="473"/>
        <end position="521"/>
    </location>
</feature>
<dbReference type="EMBL" id="LSMT01000290">
    <property type="protein sequence ID" value="PFX21131.1"/>
    <property type="molecule type" value="Genomic_DNA"/>
</dbReference>
<dbReference type="Proteomes" id="UP000225706">
    <property type="component" value="Unassembled WGS sequence"/>
</dbReference>
<organism evidence="4 5">
    <name type="scientific">Stylophora pistillata</name>
    <name type="common">Smooth cauliflower coral</name>
    <dbReference type="NCBI Taxonomy" id="50429"/>
    <lineage>
        <taxon>Eukaryota</taxon>
        <taxon>Metazoa</taxon>
        <taxon>Cnidaria</taxon>
        <taxon>Anthozoa</taxon>
        <taxon>Hexacorallia</taxon>
        <taxon>Scleractinia</taxon>
        <taxon>Astrocoeniina</taxon>
        <taxon>Pocilloporidae</taxon>
        <taxon>Stylophora</taxon>
    </lineage>
</organism>
<protein>
    <submittedName>
        <fullName evidence="4">Fukutin-related protein</fullName>
    </submittedName>
</protein>
<evidence type="ECO:0000259" key="2">
    <source>
        <dbReference type="Pfam" id="PF04991"/>
    </source>
</evidence>
<dbReference type="Pfam" id="PF04991">
    <property type="entry name" value="LicD"/>
    <property type="match status" value="1"/>
</dbReference>
<evidence type="ECO:0000256" key="1">
    <source>
        <dbReference type="SAM" id="Coils"/>
    </source>
</evidence>